<dbReference type="Gene3D" id="3.30.420.10">
    <property type="entry name" value="Ribonuclease H-like superfamily/Ribonuclease H"/>
    <property type="match status" value="1"/>
</dbReference>
<dbReference type="SUPFAM" id="SSF56672">
    <property type="entry name" value="DNA/RNA polymerases"/>
    <property type="match status" value="1"/>
</dbReference>
<dbReference type="PANTHER" id="PTHR42648:SF31">
    <property type="entry name" value="RNA-DIRECTED DNA POLYMERASE"/>
    <property type="match status" value="1"/>
</dbReference>
<name>A0ABQ5I169_9ASTR</name>
<dbReference type="InterPro" id="IPR039537">
    <property type="entry name" value="Retrotran_Ty1/copia-like"/>
</dbReference>
<proteinExistence type="predicted"/>
<evidence type="ECO:0000313" key="8">
    <source>
        <dbReference type="Proteomes" id="UP001151760"/>
    </source>
</evidence>
<evidence type="ECO:0000256" key="4">
    <source>
        <dbReference type="SAM" id="MobiDB-lite"/>
    </source>
</evidence>
<feature type="non-terminal residue" evidence="7">
    <location>
        <position position="562"/>
    </location>
</feature>
<evidence type="ECO:0000256" key="1">
    <source>
        <dbReference type="ARBA" id="ARBA00022723"/>
    </source>
</evidence>
<keyword evidence="8" id="KW-1185">Reference proteome</keyword>
<evidence type="ECO:0000256" key="3">
    <source>
        <dbReference type="SAM" id="Coils"/>
    </source>
</evidence>
<feature type="domain" description="Reverse transcriptase Ty1/copia-type" evidence="5">
    <location>
        <begin position="381"/>
        <end position="557"/>
    </location>
</feature>
<dbReference type="Proteomes" id="UP001151760">
    <property type="component" value="Unassembled WGS sequence"/>
</dbReference>
<keyword evidence="3" id="KW-0175">Coiled coil</keyword>
<protein>
    <submittedName>
        <fullName evidence="7">Ribonuclease H-like domain-containing protein</fullName>
    </submittedName>
</protein>
<dbReference type="InterPro" id="IPR012337">
    <property type="entry name" value="RNaseH-like_sf"/>
</dbReference>
<feature type="domain" description="GAG-pre-integrase" evidence="6">
    <location>
        <begin position="127"/>
        <end position="195"/>
    </location>
</feature>
<dbReference type="InterPro" id="IPR013103">
    <property type="entry name" value="RVT_2"/>
</dbReference>
<evidence type="ECO:0000259" key="5">
    <source>
        <dbReference type="Pfam" id="PF07727"/>
    </source>
</evidence>
<dbReference type="SUPFAM" id="SSF53098">
    <property type="entry name" value="Ribonuclease H-like"/>
    <property type="match status" value="1"/>
</dbReference>
<evidence type="ECO:0000313" key="7">
    <source>
        <dbReference type="EMBL" id="GJT93835.1"/>
    </source>
</evidence>
<feature type="compositionally biased region" description="Basic residues" evidence="4">
    <location>
        <begin position="1"/>
        <end position="10"/>
    </location>
</feature>
<reference evidence="7" key="1">
    <citation type="journal article" date="2022" name="Int. J. Mol. Sci.">
        <title>Draft Genome of Tanacetum Coccineum: Genomic Comparison of Closely Related Tanacetum-Family Plants.</title>
        <authorList>
            <person name="Yamashiro T."/>
            <person name="Shiraishi A."/>
            <person name="Nakayama K."/>
            <person name="Satake H."/>
        </authorList>
    </citation>
    <scope>NUCLEOTIDE SEQUENCE</scope>
</reference>
<comment type="caution">
    <text evidence="7">The sequence shown here is derived from an EMBL/GenBank/DDBJ whole genome shotgun (WGS) entry which is preliminary data.</text>
</comment>
<dbReference type="Pfam" id="PF07727">
    <property type="entry name" value="RVT_2"/>
    <property type="match status" value="1"/>
</dbReference>
<feature type="coiled-coil region" evidence="3">
    <location>
        <begin position="45"/>
        <end position="72"/>
    </location>
</feature>
<feature type="region of interest" description="Disordered" evidence="4">
    <location>
        <begin position="1"/>
        <end position="42"/>
    </location>
</feature>
<dbReference type="EMBL" id="BQNB010020241">
    <property type="protein sequence ID" value="GJT93835.1"/>
    <property type="molecule type" value="Genomic_DNA"/>
</dbReference>
<dbReference type="InterPro" id="IPR025724">
    <property type="entry name" value="GAG-pre-integrase_dom"/>
</dbReference>
<dbReference type="InterPro" id="IPR043502">
    <property type="entry name" value="DNA/RNA_pol_sf"/>
</dbReference>
<dbReference type="Pfam" id="PF13976">
    <property type="entry name" value="gag_pre-integrs"/>
    <property type="match status" value="1"/>
</dbReference>
<organism evidence="7 8">
    <name type="scientific">Tanacetum coccineum</name>
    <dbReference type="NCBI Taxonomy" id="301880"/>
    <lineage>
        <taxon>Eukaryota</taxon>
        <taxon>Viridiplantae</taxon>
        <taxon>Streptophyta</taxon>
        <taxon>Embryophyta</taxon>
        <taxon>Tracheophyta</taxon>
        <taxon>Spermatophyta</taxon>
        <taxon>Magnoliopsida</taxon>
        <taxon>eudicotyledons</taxon>
        <taxon>Gunneridae</taxon>
        <taxon>Pentapetalae</taxon>
        <taxon>asterids</taxon>
        <taxon>campanulids</taxon>
        <taxon>Asterales</taxon>
        <taxon>Asteraceae</taxon>
        <taxon>Asteroideae</taxon>
        <taxon>Anthemideae</taxon>
        <taxon>Anthemidinae</taxon>
        <taxon>Tanacetum</taxon>
    </lineage>
</organism>
<gene>
    <name evidence="7" type="ORF">Tco_1082680</name>
</gene>
<accession>A0ABQ5I169</accession>
<keyword evidence="2" id="KW-0378">Hydrolase</keyword>
<dbReference type="PANTHER" id="PTHR42648">
    <property type="entry name" value="TRANSPOSASE, PUTATIVE-RELATED"/>
    <property type="match status" value="1"/>
</dbReference>
<feature type="region of interest" description="Disordered" evidence="4">
    <location>
        <begin position="289"/>
        <end position="309"/>
    </location>
</feature>
<evidence type="ECO:0000259" key="6">
    <source>
        <dbReference type="Pfam" id="PF13976"/>
    </source>
</evidence>
<evidence type="ECO:0000256" key="2">
    <source>
        <dbReference type="ARBA" id="ARBA00022801"/>
    </source>
</evidence>
<reference evidence="7" key="2">
    <citation type="submission" date="2022-01" db="EMBL/GenBank/DDBJ databases">
        <authorList>
            <person name="Yamashiro T."/>
            <person name="Shiraishi A."/>
            <person name="Satake H."/>
            <person name="Nakayama K."/>
        </authorList>
    </citation>
    <scope>NUCLEOTIDE SEQUENCE</scope>
</reference>
<keyword evidence="1" id="KW-0479">Metal-binding</keyword>
<dbReference type="InterPro" id="IPR036397">
    <property type="entry name" value="RNaseH_sf"/>
</dbReference>
<sequence>MDMNAKRKPQNRPPKLVAGKEGKSEENNVMPINLSDKRDNESQDISVLSNLVEKLMKEIEFLRKENSILKKEDNPKRKAIASECKSEESSDKPIPTIKTQDIVKKTYEISHYLSLGKIVGTGSDSGGLYLFDIDKIGEYVSVKSNYVFVCHASSELWHYRLGHPTDQVMSILGKKLGFSKKDHISPCDICHKAKQTRERFPLSDHKSKFVGDIIHCDVWGPYRVVNKDGYKFFLTLVDDFSRAVWVYLLKSKTEIKASNETSNGSDKNNKHVNGLCDYEENNLNFFDVQSPERSNDKEGDSSNVEGNTWVTSDDYDITVEDEGPSSVLETSPVLRRSTRQRVLPSKFNDYVSTEPKTFHKASQNAKWIEVMTLEMEALHRNNTHVLADLPPGRKAIGCKSNWKIKYKSSGEIDRYKARLVAKGFSQREGIDYEETFNPVVKMVTIRCLIALFVQNNWPLYQLDMNNAFLYGDLNEEVYIELPPGYYDKNETKVCKLVKSLYGLKQAPTQWNEKLTTALIENDFVQSKNDYSLYVKSKDGLFIAILVYVDDIVIKAVKLASLH</sequence>